<dbReference type="GO" id="GO:0003677">
    <property type="term" value="F:DNA binding"/>
    <property type="evidence" value="ECO:0007669"/>
    <property type="project" value="InterPro"/>
</dbReference>
<dbReference type="InterPro" id="IPR000792">
    <property type="entry name" value="Tscrpt_reg_LuxR_C"/>
</dbReference>
<feature type="domain" description="HTH luxR-type" evidence="1">
    <location>
        <begin position="201"/>
        <end position="258"/>
    </location>
</feature>
<dbReference type="EMBL" id="FP475956">
    <property type="protein sequence ID" value="CAZ89557.1"/>
    <property type="molecule type" value="Genomic_DNA"/>
</dbReference>
<reference key="1">
    <citation type="submission" date="2009-07" db="EMBL/GenBank/DDBJ databases">
        <authorList>
            <person name="Genoscope - CEA"/>
        </authorList>
    </citation>
    <scope>NUCLEOTIDE SEQUENCE</scope>
    <source>
        <strain>3As</strain>
    </source>
</reference>
<dbReference type="InterPro" id="IPR016032">
    <property type="entry name" value="Sig_transdc_resp-reg_C-effctor"/>
</dbReference>
<reference evidence="3 5" key="4">
    <citation type="submission" date="2015-03" db="EMBL/GenBank/DDBJ databases">
        <authorList>
            <person name="Regsiter A."/>
            <person name="william w."/>
        </authorList>
    </citation>
    <scope>NUCLEOTIDE SEQUENCE [LARGE SCALE GENOMIC DNA]</scope>
    <source>
        <strain evidence="3 5">CB1</strain>
    </source>
</reference>
<evidence type="ECO:0000259" key="1">
    <source>
        <dbReference type="SMART" id="SM00421"/>
    </source>
</evidence>
<gene>
    <name evidence="2" type="ordered locus">THI_2951</name>
    <name evidence="3" type="ORF">THICB1_50401</name>
</gene>
<proteinExistence type="predicted"/>
<dbReference type="SUPFAM" id="SSF46894">
    <property type="entry name" value="C-terminal effector domain of the bipartite response regulators"/>
    <property type="match status" value="1"/>
</dbReference>
<dbReference type="EMBL" id="CTRI01000027">
    <property type="protein sequence ID" value="CQR36259.1"/>
    <property type="molecule type" value="Genomic_DNA"/>
</dbReference>
<dbReference type="Pfam" id="PF00196">
    <property type="entry name" value="GerE"/>
    <property type="match status" value="1"/>
</dbReference>
<dbReference type="Proteomes" id="UP000002372">
    <property type="component" value="Chromosome"/>
</dbReference>
<dbReference type="OrthoDB" id="256105at2"/>
<reference evidence="4" key="2">
    <citation type="journal article" date="2010" name="PLoS Genet.">
        <title>Structure, function, and evolution of the Thiomonas spp. genome.</title>
        <authorList>
            <person name="Arsene-Ploetze F."/>
            <person name="Koechler S."/>
            <person name="Marchal M."/>
            <person name="Coppee J.Y."/>
            <person name="Chandler M."/>
            <person name="Bonnefoy V."/>
            <person name="Brochier-Armanet C."/>
            <person name="Barakat M."/>
            <person name="Barbe V."/>
            <person name="Battaglia-Brunet F."/>
            <person name="Bruneel O."/>
            <person name="Bryan C.G."/>
            <person name="Cleiss-Arnold J."/>
            <person name="Cruveiller S."/>
            <person name="Erhardt M."/>
            <person name="Heinrich-Salmeron A."/>
            <person name="Hommais F."/>
            <person name="Joulian C."/>
            <person name="Krin E."/>
            <person name="Lieutaud A."/>
            <person name="Lievremont D."/>
            <person name="Michel C."/>
            <person name="Muller D."/>
            <person name="Ortet P."/>
            <person name="Proux C."/>
            <person name="Siguier P."/>
            <person name="Roche D."/>
            <person name="Rouy Z."/>
            <person name="Salvignol G."/>
            <person name="Slyemi D."/>
            <person name="Talla E."/>
            <person name="Weiss S."/>
            <person name="Weissenbach J."/>
            <person name="Medigue C."/>
            <person name="Bertin P.N."/>
        </authorList>
    </citation>
    <scope>NUCLEOTIDE SEQUENCE [LARGE SCALE GENOMIC DNA]</scope>
    <source>
        <strain evidence="4">DSM 22701 / CIP 110005 / 3As</strain>
    </source>
</reference>
<dbReference type="GO" id="GO:0006355">
    <property type="term" value="P:regulation of DNA-templated transcription"/>
    <property type="evidence" value="ECO:0007669"/>
    <property type="project" value="InterPro"/>
</dbReference>
<organism evidence="2 4">
    <name type="scientific">Thiomonas arsenitoxydans (strain DSM 22701 / CIP 110005 / 3As)</name>
    <dbReference type="NCBI Taxonomy" id="426114"/>
    <lineage>
        <taxon>Bacteria</taxon>
        <taxon>Pseudomonadati</taxon>
        <taxon>Pseudomonadota</taxon>
        <taxon>Betaproteobacteria</taxon>
        <taxon>Burkholderiales</taxon>
        <taxon>Thiomonas</taxon>
    </lineage>
</organism>
<dbReference type="SMART" id="SM00421">
    <property type="entry name" value="HTH_LUXR"/>
    <property type="match status" value="1"/>
</dbReference>
<evidence type="ECO:0000313" key="5">
    <source>
        <dbReference type="Proteomes" id="UP000078599"/>
    </source>
</evidence>
<dbReference type="RefSeq" id="WP_013106831.1">
    <property type="nucleotide sequence ID" value="NC_014145.1"/>
</dbReference>
<protein>
    <submittedName>
        <fullName evidence="2">Transcriptional regulator, LuxR family</fullName>
    </submittedName>
</protein>
<dbReference type="Proteomes" id="UP000078599">
    <property type="component" value="Unassembled WGS sequence"/>
</dbReference>
<dbReference type="HOGENOM" id="CLU_1056916_0_0_4"/>
<keyword evidence="5" id="KW-1185">Reference proteome</keyword>
<dbReference type="AlphaFoldDB" id="D6CLX9"/>
<dbReference type="eggNOG" id="COG2197">
    <property type="taxonomic scope" value="Bacteria"/>
</dbReference>
<dbReference type="Gene3D" id="1.10.10.10">
    <property type="entry name" value="Winged helix-like DNA-binding domain superfamily/Winged helix DNA-binding domain"/>
    <property type="match status" value="1"/>
</dbReference>
<evidence type="ECO:0000313" key="2">
    <source>
        <dbReference type="EMBL" id="CAZ89557.1"/>
    </source>
</evidence>
<sequence>MHTPLDDDVYRLWDDLADHGTQDMQAALALCLRALCDWTVSQNGYWMGLVRLPHKAQRPDLLKGWRIGASVEMLRTEFTTPERIQHGTPIMQTPTADAAAQMIVATSGTFRSFSMCTGMFDPTAHEQTQHYSLFDHQPNISTRTWIVSPVNAHAESAFMFDTCINGKIFDAALMQQAVEALRGIKWFHRQLLCGHGLGLCAEPLSPAEQRLVPELLNGDREKVIANHLGLTEATLHQYATSIYRKFGVHGRTEFMSLWLRGAALTPHSRRITTDQ</sequence>
<dbReference type="KEGG" id="thi:THI_2951"/>
<accession>D6CLX9</accession>
<reference evidence="2" key="3">
    <citation type="submission" date="2010-07" db="EMBL/GenBank/DDBJ databases">
        <authorList>
            <person name="Genoscope - CEA"/>
        </authorList>
    </citation>
    <scope>NUCLEOTIDE SEQUENCE</scope>
    <source>
        <strain evidence="2">3As</strain>
    </source>
</reference>
<name>D6CLX9_THIA3</name>
<dbReference type="InterPro" id="IPR036388">
    <property type="entry name" value="WH-like_DNA-bd_sf"/>
</dbReference>
<evidence type="ECO:0000313" key="4">
    <source>
        <dbReference type="Proteomes" id="UP000002372"/>
    </source>
</evidence>
<evidence type="ECO:0000313" key="3">
    <source>
        <dbReference type="EMBL" id="CQR36259.1"/>
    </source>
</evidence>